<dbReference type="GO" id="GO:0009231">
    <property type="term" value="P:riboflavin biosynthetic process"/>
    <property type="evidence" value="ECO:0007669"/>
    <property type="project" value="InterPro"/>
</dbReference>
<dbReference type="InterPro" id="IPR023465">
    <property type="entry name" value="Riboflavin_kinase_dom_sf"/>
</dbReference>
<dbReference type="GO" id="GO:0008531">
    <property type="term" value="F:riboflavin kinase activity"/>
    <property type="evidence" value="ECO:0007669"/>
    <property type="project" value="InterPro"/>
</dbReference>
<dbReference type="EMBL" id="MLAW01000021">
    <property type="protein sequence ID" value="OJJ25111.1"/>
    <property type="molecule type" value="Genomic_DNA"/>
</dbReference>
<sequence>MIDRSWQKVDGMIQPGHQVASGNALDSPYPRGTIEMQTPFFKALGLDLTPFFPGTLNIAISPKTFELVEPEFTFRSVNWTEHTLPEDFSFSRCRVSFQEQKYDSLIYYPHPETKIRHFHNPSLLEILAPLIPEIRYGSRVKIEYNPLEIKINP</sequence>
<evidence type="ECO:0000313" key="5">
    <source>
        <dbReference type="EMBL" id="OJJ25111.1"/>
    </source>
</evidence>
<keyword evidence="3" id="KW-0808">Transferase</keyword>
<evidence type="ECO:0000313" key="6">
    <source>
        <dbReference type="Proteomes" id="UP000183940"/>
    </source>
</evidence>
<keyword evidence="2" id="KW-0288">FMN</keyword>
<evidence type="ECO:0000256" key="2">
    <source>
        <dbReference type="ARBA" id="ARBA00022643"/>
    </source>
</evidence>
<dbReference type="GO" id="GO:0000166">
    <property type="term" value="F:nucleotide binding"/>
    <property type="evidence" value="ECO:0007669"/>
    <property type="project" value="UniProtKB-KW"/>
</dbReference>
<protein>
    <submittedName>
        <fullName evidence="5">Uncharacterized protein</fullName>
    </submittedName>
</protein>
<evidence type="ECO:0000256" key="4">
    <source>
        <dbReference type="ARBA" id="ARBA00022741"/>
    </source>
</evidence>
<keyword evidence="1" id="KW-0285">Flavoprotein</keyword>
<name>A0A1L9QR06_9CYAN</name>
<accession>A0A1L9QR06</accession>
<dbReference type="AlphaFoldDB" id="A0A1L9QR06"/>
<comment type="caution">
    <text evidence="5">The sequence shown here is derived from an EMBL/GenBank/DDBJ whole genome shotgun (WGS) entry which is preliminary data.</text>
</comment>
<gene>
    <name evidence="5" type="ORF">BI308_13035</name>
</gene>
<dbReference type="STRING" id="1925591.BI308_13035"/>
<reference evidence="5" key="1">
    <citation type="submission" date="2016-10" db="EMBL/GenBank/DDBJ databases">
        <title>CRISPR-Cas defence system in Roseofilum reptotaenium: evidence of a bacteriophage-cyanobacterium arms race in the coral black band disease.</title>
        <authorList>
            <person name="Buerger P."/>
            <person name="Wood-Charlson E.M."/>
            <person name="Weynberg K.D."/>
            <person name="Willis B."/>
            <person name="Van Oppen M.J."/>
        </authorList>
    </citation>
    <scope>NUCLEOTIDE SEQUENCE [LARGE SCALE GENOMIC DNA]</scope>
    <source>
        <strain evidence="5">AO1-A</strain>
    </source>
</reference>
<dbReference type="SUPFAM" id="SSF82114">
    <property type="entry name" value="Riboflavin kinase-like"/>
    <property type="match status" value="1"/>
</dbReference>
<evidence type="ECO:0000256" key="3">
    <source>
        <dbReference type="ARBA" id="ARBA00022679"/>
    </source>
</evidence>
<keyword evidence="6" id="KW-1185">Reference proteome</keyword>
<evidence type="ECO:0000256" key="1">
    <source>
        <dbReference type="ARBA" id="ARBA00022630"/>
    </source>
</evidence>
<dbReference type="Proteomes" id="UP000183940">
    <property type="component" value="Unassembled WGS sequence"/>
</dbReference>
<organism evidence="5 6">
    <name type="scientific">Roseofilum reptotaenium AO1-A</name>
    <dbReference type="NCBI Taxonomy" id="1925591"/>
    <lineage>
        <taxon>Bacteria</taxon>
        <taxon>Bacillati</taxon>
        <taxon>Cyanobacteriota</taxon>
        <taxon>Cyanophyceae</taxon>
        <taxon>Desertifilales</taxon>
        <taxon>Desertifilaceae</taxon>
        <taxon>Roseofilum</taxon>
    </lineage>
</organism>
<proteinExistence type="predicted"/>
<keyword evidence="4" id="KW-0547">Nucleotide-binding</keyword>